<gene>
    <name evidence="1" type="ORF">HJC23_003741</name>
</gene>
<keyword evidence="2" id="KW-1185">Reference proteome</keyword>
<reference evidence="1 2" key="1">
    <citation type="journal article" date="2020" name="G3 (Bethesda)">
        <title>Improved Reference Genome for Cyclotella cryptica CCMP332, a Model for Cell Wall Morphogenesis, Salinity Adaptation, and Lipid Production in Diatoms (Bacillariophyta).</title>
        <authorList>
            <person name="Roberts W.R."/>
            <person name="Downey K.M."/>
            <person name="Ruck E.C."/>
            <person name="Traller J.C."/>
            <person name="Alverson A.J."/>
        </authorList>
    </citation>
    <scope>NUCLEOTIDE SEQUENCE [LARGE SCALE GENOMIC DNA]</scope>
    <source>
        <strain evidence="1 2">CCMP332</strain>
    </source>
</reference>
<dbReference type="Proteomes" id="UP001516023">
    <property type="component" value="Unassembled WGS sequence"/>
</dbReference>
<dbReference type="InterPro" id="IPR017853">
    <property type="entry name" value="GH"/>
</dbReference>
<evidence type="ECO:0000313" key="2">
    <source>
        <dbReference type="Proteomes" id="UP001516023"/>
    </source>
</evidence>
<evidence type="ECO:0000313" key="1">
    <source>
        <dbReference type="EMBL" id="KAL3803687.1"/>
    </source>
</evidence>
<comment type="caution">
    <text evidence="1">The sequence shown here is derived from an EMBL/GenBank/DDBJ whole genome shotgun (WGS) entry which is preliminary data.</text>
</comment>
<sequence>MYHRILTQHPLPSLFLSRTTPTCTLDRDVLNENTVGKMDDLGLSIFAKLCGFNRGAFVMDPPDGKTYGCLSFPESFSTNVNLTDPIPDSVSLTKSFASGNITASQTVDIVDQYVSSVYSSSGGGELNPYGCDVNGLATLEDCPVDETPRSLMNGEEGVKAVTLAGAFVPAPWATGGKVLSMEEVKKMYSAQDFQDMVDLSVNAVQIPVPRDAFAKMGDVLDTLSHLMNHIERAGLAVVIVLVNPKEEDKGITDRKINDQVTAAANYVRDNKSIIAIQVPSALPSLVSAVRTASSTLPILVPINKGELNNLSFPPDNYLFAALDVGASTSVADIASSDSVGDRLKMFYHENIVCIDRSPIEWLDCYKDMPAYITSGFDLAVDDCIHQGEDGFKNYGQCDRFDETIGSGWWERHRKSLASRQLFTYSKGLGWSFSGWKLYEDENPGVIDSPAKLLCLRDVASAGLFPSLTSDSKSEAMSCLNGPVADFALGDATLAPTLAPPPDCGNGWWNFTTKKCDYWIPPPPTPSPTEKPTMPCPSCEEVSNMALVQSAAAGAVVALVLNWAVKKMFGRHDGYETLP</sequence>
<organism evidence="1 2">
    <name type="scientific">Cyclotella cryptica</name>
    <dbReference type="NCBI Taxonomy" id="29204"/>
    <lineage>
        <taxon>Eukaryota</taxon>
        <taxon>Sar</taxon>
        <taxon>Stramenopiles</taxon>
        <taxon>Ochrophyta</taxon>
        <taxon>Bacillariophyta</taxon>
        <taxon>Coscinodiscophyceae</taxon>
        <taxon>Thalassiosirophycidae</taxon>
        <taxon>Stephanodiscales</taxon>
        <taxon>Stephanodiscaceae</taxon>
        <taxon>Cyclotella</taxon>
    </lineage>
</organism>
<accession>A0ABD3QTS2</accession>
<name>A0ABD3QTS2_9STRA</name>
<dbReference type="SUPFAM" id="SSF51445">
    <property type="entry name" value="(Trans)glycosidases"/>
    <property type="match status" value="1"/>
</dbReference>
<dbReference type="AlphaFoldDB" id="A0ABD3QTS2"/>
<dbReference type="EMBL" id="JABMIG020000012">
    <property type="protein sequence ID" value="KAL3803687.1"/>
    <property type="molecule type" value="Genomic_DNA"/>
</dbReference>
<proteinExistence type="predicted"/>
<protein>
    <submittedName>
        <fullName evidence="1">Uncharacterized protein</fullName>
    </submittedName>
</protein>